<dbReference type="Proteomes" id="UP001060085">
    <property type="component" value="Linkage Group LG01"/>
</dbReference>
<reference evidence="2" key="1">
    <citation type="journal article" date="2023" name="Nat. Plants">
        <title>Single-cell RNA sequencing provides a high-resolution roadmap for understanding the multicellular compartmentation of specialized metabolism.</title>
        <authorList>
            <person name="Sun S."/>
            <person name="Shen X."/>
            <person name="Li Y."/>
            <person name="Li Y."/>
            <person name="Wang S."/>
            <person name="Li R."/>
            <person name="Zhang H."/>
            <person name="Shen G."/>
            <person name="Guo B."/>
            <person name="Wei J."/>
            <person name="Xu J."/>
            <person name="St-Pierre B."/>
            <person name="Chen S."/>
            <person name="Sun C."/>
        </authorList>
    </citation>
    <scope>NUCLEOTIDE SEQUENCE [LARGE SCALE GENOMIC DNA]</scope>
</reference>
<protein>
    <submittedName>
        <fullName evidence="1">Uncharacterized protein</fullName>
    </submittedName>
</protein>
<proteinExistence type="predicted"/>
<name>A0ACC0CFX9_CATRO</name>
<comment type="caution">
    <text evidence="1">The sequence shown here is derived from an EMBL/GenBank/DDBJ whole genome shotgun (WGS) entry which is preliminary data.</text>
</comment>
<evidence type="ECO:0000313" key="2">
    <source>
        <dbReference type="Proteomes" id="UP001060085"/>
    </source>
</evidence>
<organism evidence="1 2">
    <name type="scientific">Catharanthus roseus</name>
    <name type="common">Madagascar periwinkle</name>
    <name type="synonym">Vinca rosea</name>
    <dbReference type="NCBI Taxonomy" id="4058"/>
    <lineage>
        <taxon>Eukaryota</taxon>
        <taxon>Viridiplantae</taxon>
        <taxon>Streptophyta</taxon>
        <taxon>Embryophyta</taxon>
        <taxon>Tracheophyta</taxon>
        <taxon>Spermatophyta</taxon>
        <taxon>Magnoliopsida</taxon>
        <taxon>eudicotyledons</taxon>
        <taxon>Gunneridae</taxon>
        <taxon>Pentapetalae</taxon>
        <taxon>asterids</taxon>
        <taxon>lamiids</taxon>
        <taxon>Gentianales</taxon>
        <taxon>Apocynaceae</taxon>
        <taxon>Rauvolfioideae</taxon>
        <taxon>Vinceae</taxon>
        <taxon>Catharanthinae</taxon>
        <taxon>Catharanthus</taxon>
    </lineage>
</organism>
<gene>
    <name evidence="1" type="ORF">M9H77_05097</name>
</gene>
<evidence type="ECO:0000313" key="1">
    <source>
        <dbReference type="EMBL" id="KAI5683869.1"/>
    </source>
</evidence>
<dbReference type="EMBL" id="CM044701">
    <property type="protein sequence ID" value="KAI5683869.1"/>
    <property type="molecule type" value="Genomic_DNA"/>
</dbReference>
<keyword evidence="2" id="KW-1185">Reference proteome</keyword>
<sequence length="220" mass="24493">MISYDPCRWFFAEGSAHGPFFLKLLLQKYFIKKNKKNLSGNGAQENLKRTEKVRNYSDAQEIWRRVVDPYRPQAIAGRQSPDGSTRSGQSATSLTSSTSTKNQEPPVPLRSHKTPGAAKSGEYTQIKCDSQLLIGQNYGLSLKNTLDIPYAIPNPRPSVQLILFEHSSTTECAHGHPTTSCSSRDGVVGRHGLHRHEISVNHRAACHLNKLNGGYHTHLF</sequence>
<accession>A0ACC0CFX9</accession>